<dbReference type="Gene3D" id="3.20.20.450">
    <property type="entry name" value="EAL domain"/>
    <property type="match status" value="1"/>
</dbReference>
<protein>
    <submittedName>
        <fullName evidence="3">Diguanylate cyclase/phosphodiesterase</fullName>
    </submittedName>
</protein>
<dbReference type="CDD" id="cd01949">
    <property type="entry name" value="GGDEF"/>
    <property type="match status" value="1"/>
</dbReference>
<dbReference type="GO" id="GO:0071111">
    <property type="term" value="F:cyclic-guanylate-specific phosphodiesterase activity"/>
    <property type="evidence" value="ECO:0007669"/>
    <property type="project" value="InterPro"/>
</dbReference>
<dbReference type="AlphaFoldDB" id="A0A3D9I4D1"/>
<dbReference type="PROSITE" id="PS50887">
    <property type="entry name" value="GGDEF"/>
    <property type="match status" value="1"/>
</dbReference>
<dbReference type="InterPro" id="IPR050706">
    <property type="entry name" value="Cyclic-di-GMP_PDE-like"/>
</dbReference>
<gene>
    <name evidence="3" type="ORF">DFP95_11314</name>
</gene>
<evidence type="ECO:0000259" key="2">
    <source>
        <dbReference type="PROSITE" id="PS50887"/>
    </source>
</evidence>
<evidence type="ECO:0000313" key="4">
    <source>
        <dbReference type="Proteomes" id="UP000256869"/>
    </source>
</evidence>
<organism evidence="3 4">
    <name type="scientific">Cohnella lupini</name>
    <dbReference type="NCBI Taxonomy" id="1294267"/>
    <lineage>
        <taxon>Bacteria</taxon>
        <taxon>Bacillati</taxon>
        <taxon>Bacillota</taxon>
        <taxon>Bacilli</taxon>
        <taxon>Bacillales</taxon>
        <taxon>Paenibacillaceae</taxon>
        <taxon>Cohnella</taxon>
    </lineage>
</organism>
<dbReference type="NCBIfam" id="TIGR00254">
    <property type="entry name" value="GGDEF"/>
    <property type="match status" value="1"/>
</dbReference>
<dbReference type="InterPro" id="IPR001633">
    <property type="entry name" value="EAL_dom"/>
</dbReference>
<name>A0A3D9I4D1_9BACL</name>
<dbReference type="SUPFAM" id="SSF141868">
    <property type="entry name" value="EAL domain-like"/>
    <property type="match status" value="1"/>
</dbReference>
<dbReference type="SUPFAM" id="SSF55073">
    <property type="entry name" value="Nucleotide cyclase"/>
    <property type="match status" value="1"/>
</dbReference>
<dbReference type="SUPFAM" id="SSF54631">
    <property type="entry name" value="CBS-domain pair"/>
    <property type="match status" value="1"/>
</dbReference>
<evidence type="ECO:0000313" key="3">
    <source>
        <dbReference type="EMBL" id="RED56541.1"/>
    </source>
</evidence>
<reference evidence="3 4" key="1">
    <citation type="submission" date="2018-07" db="EMBL/GenBank/DDBJ databases">
        <title>Genomic Encyclopedia of Type Strains, Phase III (KMG-III): the genomes of soil and plant-associated and newly described type strains.</title>
        <authorList>
            <person name="Whitman W."/>
        </authorList>
    </citation>
    <scope>NUCLEOTIDE SEQUENCE [LARGE SCALE GENOMIC DNA]</scope>
    <source>
        <strain evidence="3 4">CECT 8236</strain>
    </source>
</reference>
<dbReference type="InterPro" id="IPR043128">
    <property type="entry name" value="Rev_trsase/Diguanyl_cyclase"/>
</dbReference>
<dbReference type="InterPro" id="IPR035919">
    <property type="entry name" value="EAL_sf"/>
</dbReference>
<dbReference type="InterPro" id="IPR046342">
    <property type="entry name" value="CBS_dom_sf"/>
</dbReference>
<dbReference type="SMART" id="SM00052">
    <property type="entry name" value="EAL"/>
    <property type="match status" value="1"/>
</dbReference>
<dbReference type="InterPro" id="IPR000160">
    <property type="entry name" value="GGDEF_dom"/>
</dbReference>
<keyword evidence="4" id="KW-1185">Reference proteome</keyword>
<dbReference type="Proteomes" id="UP000256869">
    <property type="component" value="Unassembled WGS sequence"/>
</dbReference>
<dbReference type="Gene3D" id="3.30.70.270">
    <property type="match status" value="1"/>
</dbReference>
<dbReference type="Pfam" id="PF00563">
    <property type="entry name" value="EAL"/>
    <property type="match status" value="1"/>
</dbReference>
<dbReference type="Gene3D" id="3.10.580.10">
    <property type="entry name" value="CBS-domain"/>
    <property type="match status" value="1"/>
</dbReference>
<accession>A0A3D9I4D1</accession>
<dbReference type="PANTHER" id="PTHR33121">
    <property type="entry name" value="CYCLIC DI-GMP PHOSPHODIESTERASE PDEF"/>
    <property type="match status" value="1"/>
</dbReference>
<sequence>MTKANGWLNPNLISQWIGEREVGKTATCHKSGLLMIRWEGGQPAQQQGFDMAPIRIRRLLRVIALRFAKLSDSVRGWSLTGTGLIVTAFFGPEDNEDGANGEIEAGRLAFMLRDLAIRAFTEFRYDHHLEHGSSIRYGFSWINVNDDLTGSVNSPSDWENALLLAYDTAWQRMFFSTSPIIRFPLPDYPVIPSEFDFKVKYLPIVSLLDGSLYGFEAIPVKEHNNSRINLTDFYHNADQAGSLFEADRRFREAAIRGFPSRNGDVKLFLPVPAKIIFDPRLYPGSTLRRIEAANLRAEHVVLVIIGGEEEPATTIKAALSHYRNQGFRIALNGILPSFTSLRRMVDMHPDYAQMNVGWVNGKVMDPVEESFLQGLISLTRKEQIVLIANGLDQEGLLPALVASGMNYAQGEWLDSGVNDSNVLVPSISATIRAEVNKRYMGATGTLSELVVPVKMFNRDTFVSEISRHFELHRESQGIVIADSDNRPIGLLMKEKLHQMLSGQFGLPLYWNRAVGKIMDTHPMIVEESVTVDQASQMAMAREPDKLYDAVIVTRGGTVTGITFVRSMLEWVTQSRMNDAQWANPLSGLPGNEPIRRELVRRLAEGHPFAVLYADLDHFKWFNDQYGFHKGDDVIRYTGETLLAAVRAQSKCDCFVGHIGGDDFIAISSGSDPVELAQDIIARFELGIGAYAGKFEGPIIDRSGSPVEATGIAISLSLLSFQATAGWSPETISERAARLKKQAKQVSGNSLVWESIAENVEKSALTADLTAN</sequence>
<evidence type="ECO:0000259" key="1">
    <source>
        <dbReference type="PROSITE" id="PS50883"/>
    </source>
</evidence>
<dbReference type="SMART" id="SM00267">
    <property type="entry name" value="GGDEF"/>
    <property type="match status" value="1"/>
</dbReference>
<feature type="domain" description="EAL" evidence="1">
    <location>
        <begin position="174"/>
        <end position="430"/>
    </location>
</feature>
<dbReference type="InterPro" id="IPR029787">
    <property type="entry name" value="Nucleotide_cyclase"/>
</dbReference>
<dbReference type="Pfam" id="PF00990">
    <property type="entry name" value="GGDEF"/>
    <property type="match status" value="1"/>
</dbReference>
<comment type="caution">
    <text evidence="3">The sequence shown here is derived from an EMBL/GenBank/DDBJ whole genome shotgun (WGS) entry which is preliminary data.</text>
</comment>
<dbReference type="PROSITE" id="PS50883">
    <property type="entry name" value="EAL"/>
    <property type="match status" value="1"/>
</dbReference>
<proteinExistence type="predicted"/>
<dbReference type="RefSeq" id="WP_181907525.1">
    <property type="nucleotide sequence ID" value="NZ_QRDY01000013.1"/>
</dbReference>
<feature type="domain" description="GGDEF" evidence="2">
    <location>
        <begin position="606"/>
        <end position="755"/>
    </location>
</feature>
<dbReference type="EMBL" id="QRDY01000013">
    <property type="protein sequence ID" value="RED56541.1"/>
    <property type="molecule type" value="Genomic_DNA"/>
</dbReference>
<dbReference type="PANTHER" id="PTHR33121:SF76">
    <property type="entry name" value="SIGNALING PROTEIN"/>
    <property type="match status" value="1"/>
</dbReference>